<accession>A0ACC1D292</accession>
<sequence>MEDLSVEVYGDNGAYYKAIVTDVLDNEVLVAFENDWQPESKFPFSQVFLPPKDTGKHTEFVDNQEVEVYARSNDKEACGWWTANIKMMRGDFLVIEYVEWDNCYTEIVPKDRLRVKVTKTPIDKNTFHKFEISVPEDLKDYAKVENAHKEFQKAIGAALVWYVPERGVLAVISRCETSHKRAQMLHEMHFRNLTQKLLLMKKTEEAARQLESTKIHNQGGYSDEFSVREDLMGLAIGTHGANIQQARKVPGVTNIELEEVSCTFKICGESSEAVRTARSLLEYAEESIKVPRALVGKVIGKNGKVIQEIVDKSGVVRVKVEGDNEPQPLAPREEGMVPFVFVGTRENISNAKVLVEYHVAHLKEVEQLRAEKLEIDQQLRVVMGGSGATYPPPRGQAPTRARRPRPPPTRYPPGGGRRMTPELGEDRGDGYRGRGGRAPRPNRSSERRGGEERGERGERAERGERSERSERRLPLENGRAPPQAPRQPRPPDTRVNNGRRRDDRRRQTDDESSVLDSQDVSSADRESATSEEGRSAADTAGARRRRRRRQGGGWKNGVSGGPSGAGEGASQESGAGSGSGAAAPREKRGTSSSKRRSPLAGAGGAAAGVGAGGVGGVGPAGPVAAAAKGVKAEGLVNGAA</sequence>
<dbReference type="EMBL" id="CM034397">
    <property type="protein sequence ID" value="KAJ0178005.1"/>
    <property type="molecule type" value="Genomic_DNA"/>
</dbReference>
<gene>
    <name evidence="1" type="ORF">K1T71_006878</name>
</gene>
<organism evidence="1 2">
    <name type="scientific">Dendrolimus kikuchii</name>
    <dbReference type="NCBI Taxonomy" id="765133"/>
    <lineage>
        <taxon>Eukaryota</taxon>
        <taxon>Metazoa</taxon>
        <taxon>Ecdysozoa</taxon>
        <taxon>Arthropoda</taxon>
        <taxon>Hexapoda</taxon>
        <taxon>Insecta</taxon>
        <taxon>Pterygota</taxon>
        <taxon>Neoptera</taxon>
        <taxon>Endopterygota</taxon>
        <taxon>Lepidoptera</taxon>
        <taxon>Glossata</taxon>
        <taxon>Ditrysia</taxon>
        <taxon>Bombycoidea</taxon>
        <taxon>Lasiocampidae</taxon>
        <taxon>Dendrolimus</taxon>
    </lineage>
</organism>
<dbReference type="Proteomes" id="UP000824533">
    <property type="component" value="Linkage Group LG11"/>
</dbReference>
<protein>
    <submittedName>
        <fullName evidence="1">Uncharacterized protein</fullName>
    </submittedName>
</protein>
<comment type="caution">
    <text evidence="1">The sequence shown here is derived from an EMBL/GenBank/DDBJ whole genome shotgun (WGS) entry which is preliminary data.</text>
</comment>
<proteinExistence type="predicted"/>
<name>A0ACC1D292_9NEOP</name>
<reference evidence="1 2" key="1">
    <citation type="journal article" date="2021" name="Front. Genet.">
        <title>Chromosome-Level Genome Assembly Reveals Significant Gene Expansion in the Toll and IMD Signaling Pathways of Dendrolimus kikuchii.</title>
        <authorList>
            <person name="Zhou J."/>
            <person name="Wu P."/>
            <person name="Xiong Z."/>
            <person name="Liu N."/>
            <person name="Zhao N."/>
            <person name="Ji M."/>
            <person name="Qiu Y."/>
            <person name="Yang B."/>
        </authorList>
    </citation>
    <scope>NUCLEOTIDE SEQUENCE [LARGE SCALE GENOMIC DNA]</scope>
    <source>
        <strain evidence="1">Ann1</strain>
    </source>
</reference>
<evidence type="ECO:0000313" key="1">
    <source>
        <dbReference type="EMBL" id="KAJ0178005.1"/>
    </source>
</evidence>
<evidence type="ECO:0000313" key="2">
    <source>
        <dbReference type="Proteomes" id="UP000824533"/>
    </source>
</evidence>
<keyword evidence="2" id="KW-1185">Reference proteome</keyword>